<dbReference type="InterPro" id="IPR013762">
    <property type="entry name" value="Integrase-like_cat_sf"/>
</dbReference>
<name>A0ABY0W4G8_9PSED</name>
<evidence type="ECO:0000256" key="1">
    <source>
        <dbReference type="ARBA" id="ARBA00023172"/>
    </source>
</evidence>
<dbReference type="SUPFAM" id="SSF56349">
    <property type="entry name" value="DNA breaking-rejoining enzymes"/>
    <property type="match status" value="1"/>
</dbReference>
<evidence type="ECO:0000313" key="3">
    <source>
        <dbReference type="EMBL" id="SDU72523.1"/>
    </source>
</evidence>
<protein>
    <submittedName>
        <fullName evidence="3">Phage integrase family protein</fullName>
    </submittedName>
</protein>
<evidence type="ECO:0000313" key="4">
    <source>
        <dbReference type="Proteomes" id="UP000182058"/>
    </source>
</evidence>
<dbReference type="PROSITE" id="PS51898">
    <property type="entry name" value="TYR_RECOMBINASE"/>
    <property type="match status" value="1"/>
</dbReference>
<dbReference type="Proteomes" id="UP000182058">
    <property type="component" value="Chromosome I"/>
</dbReference>
<dbReference type="InterPro" id="IPR002104">
    <property type="entry name" value="Integrase_catalytic"/>
</dbReference>
<keyword evidence="4" id="KW-1185">Reference proteome</keyword>
<evidence type="ECO:0000259" key="2">
    <source>
        <dbReference type="PROSITE" id="PS51898"/>
    </source>
</evidence>
<dbReference type="Pfam" id="PF00589">
    <property type="entry name" value="Phage_integrase"/>
    <property type="match status" value="1"/>
</dbReference>
<gene>
    <name evidence="3" type="ORF">SAMN04490201_4298</name>
</gene>
<sequence>MISTKDHTLLSQACSLTYRTARRVVLLDGRIVEAELGVNLPLIDRDGISTPIRFGLFDKKNPFHQSVFSCLATTLSTHSLRYNSTVCHATEKWLRLPTMVGKDLIGIPEINALSEIQASYRPFIIPLLRRIKDSNTSVLSDEACDFLENSHSWEEKSQGAYYGLITNDPEKGALTEEELHNANSVLNNAFALGLISQDTYTLCWFFIGTGVRPVQARRMRKRDVVVHDRQGFDVTLRIPLAKGEKTVADEYWLRRAPTVLAETLISYLDTPAMRDAKDHDHLFLGQSSRELSRKVVETFSALDTYSDRLGAKIPITPYRFRYTLATRALAQGASDYEVARLLTHRSTSCIQYYRASMPELQKPIREALGKEMGYFARAFQGKPISGLHEATRAGDPDAVITDFMRLMGMPVGACGTRAECHQNAPVACLAGCAHFEPLLSAPWETLMAFLVADQEIETELRIRQINHSAMSAIQQIITIRDTSEEAF</sequence>
<dbReference type="InterPro" id="IPR011010">
    <property type="entry name" value="DNA_brk_join_enz"/>
</dbReference>
<keyword evidence="1" id="KW-0233">DNA recombination</keyword>
<organism evidence="3 4">
    <name type="scientific">Pseudomonas psychrophila</name>
    <dbReference type="NCBI Taxonomy" id="122355"/>
    <lineage>
        <taxon>Bacteria</taxon>
        <taxon>Pseudomonadati</taxon>
        <taxon>Pseudomonadota</taxon>
        <taxon>Gammaproteobacteria</taxon>
        <taxon>Pseudomonadales</taxon>
        <taxon>Pseudomonadaceae</taxon>
        <taxon>Pseudomonas</taxon>
    </lineage>
</organism>
<dbReference type="GeneID" id="96621837"/>
<feature type="domain" description="Tyr recombinase" evidence="2">
    <location>
        <begin position="169"/>
        <end position="366"/>
    </location>
</feature>
<accession>A0ABY0W4G8</accession>
<dbReference type="RefSeq" id="WP_048351742.1">
    <property type="nucleotide sequence ID" value="NZ_CP049044.1"/>
</dbReference>
<dbReference type="Gene3D" id="1.10.443.10">
    <property type="entry name" value="Intergrase catalytic core"/>
    <property type="match status" value="1"/>
</dbReference>
<proteinExistence type="predicted"/>
<reference evidence="3 4" key="1">
    <citation type="submission" date="2016-10" db="EMBL/GenBank/DDBJ databases">
        <authorList>
            <person name="Varghese N."/>
            <person name="Submissions S."/>
        </authorList>
    </citation>
    <scope>NUCLEOTIDE SEQUENCE [LARGE SCALE GENOMIC DNA]</scope>
    <source>
        <strain evidence="3 4">BS3667</strain>
    </source>
</reference>
<dbReference type="EMBL" id="LT629795">
    <property type="protein sequence ID" value="SDU72523.1"/>
    <property type="molecule type" value="Genomic_DNA"/>
</dbReference>